<dbReference type="Pfam" id="PF13671">
    <property type="entry name" value="AAA_33"/>
    <property type="match status" value="1"/>
</dbReference>
<accession>A0A9X3RZ19</accession>
<protein>
    <submittedName>
        <fullName evidence="2">Uncharacterized protein</fullName>
    </submittedName>
</protein>
<organism evidence="2 3">
    <name type="scientific">Solirubrobacter ginsenosidimutans</name>
    <dbReference type="NCBI Taxonomy" id="490573"/>
    <lineage>
        <taxon>Bacteria</taxon>
        <taxon>Bacillati</taxon>
        <taxon>Actinomycetota</taxon>
        <taxon>Thermoleophilia</taxon>
        <taxon>Solirubrobacterales</taxon>
        <taxon>Solirubrobacteraceae</taxon>
        <taxon>Solirubrobacter</taxon>
    </lineage>
</organism>
<reference evidence="2" key="1">
    <citation type="submission" date="2022-10" db="EMBL/GenBank/DDBJ databases">
        <title>The WGS of Solirubrobacter ginsenosidimutans DSM 21036.</title>
        <authorList>
            <person name="Jiang Z."/>
        </authorList>
    </citation>
    <scope>NUCLEOTIDE SEQUENCE</scope>
    <source>
        <strain evidence="2">DSM 21036</strain>
    </source>
</reference>
<sequence>MASSEPRSVKISDNERTGWSSDRPGRPGEAERPPRKLDVSVRGRVLAPSFRMRYSPGSLVVIACADAQLRARFVARVIDEQSAVLSLDKVRALLAGKVAEADLDAKANALLDAAASKRFAAGQTVVVPVQTLSPEERERFVRLAAAHRRARHLVLVEASKDKVSDADREPLGDLRTALNAGELGQEGFMTSLRLGGNTIEELKKIIFAPPPADD</sequence>
<evidence type="ECO:0000256" key="1">
    <source>
        <dbReference type="SAM" id="MobiDB-lite"/>
    </source>
</evidence>
<evidence type="ECO:0000313" key="3">
    <source>
        <dbReference type="Proteomes" id="UP001149140"/>
    </source>
</evidence>
<name>A0A9X3RZ19_9ACTN</name>
<dbReference type="InterPro" id="IPR027417">
    <property type="entry name" value="P-loop_NTPase"/>
</dbReference>
<dbReference type="RefSeq" id="WP_270038504.1">
    <property type="nucleotide sequence ID" value="NZ_JAPDOD010000003.1"/>
</dbReference>
<dbReference type="Gene3D" id="3.40.50.300">
    <property type="entry name" value="P-loop containing nucleotide triphosphate hydrolases"/>
    <property type="match status" value="1"/>
</dbReference>
<dbReference type="Proteomes" id="UP001149140">
    <property type="component" value="Unassembled WGS sequence"/>
</dbReference>
<feature type="compositionally biased region" description="Basic and acidic residues" evidence="1">
    <location>
        <begin position="7"/>
        <end position="16"/>
    </location>
</feature>
<dbReference type="EMBL" id="JAPDOD010000003">
    <property type="protein sequence ID" value="MDA0159734.1"/>
    <property type="molecule type" value="Genomic_DNA"/>
</dbReference>
<comment type="caution">
    <text evidence="2">The sequence shown here is derived from an EMBL/GenBank/DDBJ whole genome shotgun (WGS) entry which is preliminary data.</text>
</comment>
<proteinExistence type="predicted"/>
<dbReference type="AlphaFoldDB" id="A0A9X3RZ19"/>
<gene>
    <name evidence="2" type="ORF">OM076_05630</name>
</gene>
<evidence type="ECO:0000313" key="2">
    <source>
        <dbReference type="EMBL" id="MDA0159734.1"/>
    </source>
</evidence>
<feature type="region of interest" description="Disordered" evidence="1">
    <location>
        <begin position="1"/>
        <end position="36"/>
    </location>
</feature>
<keyword evidence="3" id="KW-1185">Reference proteome</keyword>
<feature type="compositionally biased region" description="Basic and acidic residues" evidence="1">
    <location>
        <begin position="23"/>
        <end position="36"/>
    </location>
</feature>